<evidence type="ECO:0000256" key="1">
    <source>
        <dbReference type="ARBA" id="ARBA00022898"/>
    </source>
</evidence>
<dbReference type="PANTHER" id="PTHR30244:SF36">
    <property type="entry name" value="3-OXO-GLUCOSE-6-PHOSPHATE:GLUTAMATE AMINOTRANSFERASE"/>
    <property type="match status" value="1"/>
</dbReference>
<reference evidence="4 5" key="1">
    <citation type="submission" date="2021-03" db="EMBL/GenBank/DDBJ databases">
        <title>Genomic and phenotypic characterization of Chloracidobacterium isolates provides evidence for multiple species.</title>
        <authorList>
            <person name="Saini M.K."/>
            <person name="Costas A.M.G."/>
            <person name="Tank M."/>
            <person name="Bryant D.A."/>
        </authorList>
    </citation>
    <scope>NUCLEOTIDE SEQUENCE [LARGE SCALE GENOMIC DNA]</scope>
    <source>
        <strain evidence="4 5">BV2-C</strain>
    </source>
</reference>
<evidence type="ECO:0000313" key="5">
    <source>
        <dbReference type="Proteomes" id="UP000676506"/>
    </source>
</evidence>
<gene>
    <name evidence="4" type="ORF">J8C06_01995</name>
</gene>
<proteinExistence type="inferred from homology"/>
<name>A0ABX8BBT6_9BACT</name>
<keyword evidence="5" id="KW-1185">Reference proteome</keyword>
<dbReference type="Proteomes" id="UP000676506">
    <property type="component" value="Chromosome 1"/>
</dbReference>
<dbReference type="PIRSF" id="PIRSF000390">
    <property type="entry name" value="PLP_StrS"/>
    <property type="match status" value="1"/>
</dbReference>
<organism evidence="4 5">
    <name type="scientific">Chloracidobacterium validum</name>
    <dbReference type="NCBI Taxonomy" id="2821543"/>
    <lineage>
        <taxon>Bacteria</taxon>
        <taxon>Pseudomonadati</taxon>
        <taxon>Acidobacteriota</taxon>
        <taxon>Terriglobia</taxon>
        <taxon>Terriglobales</taxon>
        <taxon>Acidobacteriaceae</taxon>
        <taxon>Chloracidobacterium</taxon>
    </lineage>
</organism>
<evidence type="ECO:0000313" key="4">
    <source>
        <dbReference type="EMBL" id="QUW03235.1"/>
    </source>
</evidence>
<dbReference type="Gene3D" id="3.40.640.10">
    <property type="entry name" value="Type I PLP-dependent aspartate aminotransferase-like (Major domain)"/>
    <property type="match status" value="1"/>
</dbReference>
<accession>A0ABX8BBT6</accession>
<dbReference type="Pfam" id="PF01041">
    <property type="entry name" value="DegT_DnrJ_EryC1"/>
    <property type="match status" value="1"/>
</dbReference>
<dbReference type="EMBL" id="CP072648">
    <property type="protein sequence ID" value="QUW03235.1"/>
    <property type="molecule type" value="Genomic_DNA"/>
</dbReference>
<comment type="similarity">
    <text evidence="2 3">Belongs to the DegT/DnrJ/EryC1 family.</text>
</comment>
<dbReference type="InterPro" id="IPR000653">
    <property type="entry name" value="DegT/StrS_aminotransferase"/>
</dbReference>
<dbReference type="CDD" id="cd00616">
    <property type="entry name" value="AHBA_syn"/>
    <property type="match status" value="1"/>
</dbReference>
<sequence>MKLPRGLSWQSRLLKKFPETISHTDGHVPILDLESQYQSLRPALQAAFERVCTSRQFVLGEEVAAFESEAASYLGVAHAVGVNSGTDALVIALRALDIGPGDEVITTPFSFFATAEAISLVGAKPVFVDIEAESFNLDPRGIANHITPRTRALMPVHLFGRPAAMGAVLEAAERHGLAVIEDAAQAFGARYLPPCAECNGQRCTSATQTRLRGRFVGTLGTLGAFSFYPSKNLGAYGDGGLIVTHDAQLAERARKLRSHGSLVAYQNEMLGYNSRLDAIQAAILRVKLPYVEAWNSARRRIAEQYNAALARLPGLVTPDISPGHVFHQYTVRILGARRDIVRQLLTAQGIGTMVYYPTPIHRLPVYAGQFPPQPVSEAVAGDVLSLPIWPELTDAARGRVVDALEQALAAA</sequence>
<keyword evidence="4" id="KW-0032">Aminotransferase</keyword>
<protein>
    <submittedName>
        <fullName evidence="4">DegT/DnrJ/EryC1/StrS family aminotransferase</fullName>
    </submittedName>
</protein>
<keyword evidence="4" id="KW-0808">Transferase</keyword>
<dbReference type="GO" id="GO:0008483">
    <property type="term" value="F:transaminase activity"/>
    <property type="evidence" value="ECO:0007669"/>
    <property type="project" value="UniProtKB-KW"/>
</dbReference>
<evidence type="ECO:0000256" key="2">
    <source>
        <dbReference type="ARBA" id="ARBA00037999"/>
    </source>
</evidence>
<dbReference type="SUPFAM" id="SSF53383">
    <property type="entry name" value="PLP-dependent transferases"/>
    <property type="match status" value="1"/>
</dbReference>
<dbReference type="InterPro" id="IPR015422">
    <property type="entry name" value="PyrdxlP-dep_Trfase_small"/>
</dbReference>
<evidence type="ECO:0000256" key="3">
    <source>
        <dbReference type="RuleBase" id="RU004508"/>
    </source>
</evidence>
<dbReference type="InterPro" id="IPR015424">
    <property type="entry name" value="PyrdxlP-dep_Trfase"/>
</dbReference>
<dbReference type="PANTHER" id="PTHR30244">
    <property type="entry name" value="TRANSAMINASE"/>
    <property type="match status" value="1"/>
</dbReference>
<keyword evidence="1 3" id="KW-0663">Pyridoxal phosphate</keyword>
<dbReference type="Gene3D" id="3.90.1150.10">
    <property type="entry name" value="Aspartate Aminotransferase, domain 1"/>
    <property type="match status" value="1"/>
</dbReference>
<dbReference type="InterPro" id="IPR015421">
    <property type="entry name" value="PyrdxlP-dep_Trfase_major"/>
</dbReference>
<dbReference type="RefSeq" id="WP_211429126.1">
    <property type="nucleotide sequence ID" value="NZ_CP072648.1"/>
</dbReference>